<dbReference type="GO" id="GO:0005737">
    <property type="term" value="C:cytoplasm"/>
    <property type="evidence" value="ECO:0007669"/>
    <property type="project" value="TreeGrafter"/>
</dbReference>
<evidence type="ECO:0000259" key="5">
    <source>
        <dbReference type="Pfam" id="PF23221"/>
    </source>
</evidence>
<proteinExistence type="predicted"/>
<reference evidence="6" key="1">
    <citation type="submission" date="2025-08" db="UniProtKB">
        <authorList>
            <consortium name="Ensembl"/>
        </authorList>
    </citation>
    <scope>IDENTIFICATION</scope>
</reference>
<evidence type="ECO:0008006" key="8">
    <source>
        <dbReference type="Google" id="ProtNLM"/>
    </source>
</evidence>
<dbReference type="PANTHER" id="PTHR23120">
    <property type="entry name" value="MAESTRO-RELATED HEAT DOMAIN-CONTAINING"/>
    <property type="match status" value="1"/>
</dbReference>
<dbReference type="GeneTree" id="ENSGT00940000156930"/>
<dbReference type="Pfam" id="PF21047">
    <property type="entry name" value="HEAT_Maestro"/>
    <property type="match status" value="1"/>
</dbReference>
<dbReference type="Ensembl" id="ENSLLET00000038075.1">
    <property type="protein sequence ID" value="ENSLLEP00000036659.1"/>
    <property type="gene ID" value="ENSLLEG00000023195.1"/>
</dbReference>
<feature type="domain" description="MROH2B-like N-terminal HEAT-repeats" evidence="5">
    <location>
        <begin position="32"/>
        <end position="251"/>
    </location>
</feature>
<dbReference type="InterPro" id="IPR056282">
    <property type="entry name" value="MROH2B-like_N_HEAT"/>
</dbReference>
<evidence type="ECO:0000256" key="2">
    <source>
        <dbReference type="SAM" id="MobiDB-lite"/>
    </source>
</evidence>
<evidence type="ECO:0000259" key="4">
    <source>
        <dbReference type="Pfam" id="PF23210"/>
    </source>
</evidence>
<dbReference type="InterPro" id="IPR045206">
    <property type="entry name" value="Maestro_heat-like_prot"/>
</dbReference>
<evidence type="ECO:0000259" key="3">
    <source>
        <dbReference type="Pfam" id="PF21047"/>
    </source>
</evidence>
<reference evidence="6" key="2">
    <citation type="submission" date="2025-09" db="UniProtKB">
        <authorList>
            <consortium name="Ensembl"/>
        </authorList>
    </citation>
    <scope>IDENTIFICATION</scope>
</reference>
<protein>
    <recommendedName>
        <fullName evidence="8">Maestro heat-like repeat-containing protein family member 1</fullName>
    </recommendedName>
</protein>
<dbReference type="InterPro" id="IPR016024">
    <property type="entry name" value="ARM-type_fold"/>
</dbReference>
<feature type="compositionally biased region" description="Basic residues" evidence="2">
    <location>
        <begin position="1373"/>
        <end position="1390"/>
    </location>
</feature>
<evidence type="ECO:0000313" key="6">
    <source>
        <dbReference type="Ensembl" id="ENSLLEP00000036659.1"/>
    </source>
</evidence>
<evidence type="ECO:0000256" key="1">
    <source>
        <dbReference type="ARBA" id="ARBA00022737"/>
    </source>
</evidence>
<feature type="region of interest" description="Disordered" evidence="2">
    <location>
        <begin position="1243"/>
        <end position="1262"/>
    </location>
</feature>
<organism evidence="6 7">
    <name type="scientific">Leptobrachium leishanense</name>
    <name type="common">Leishan spiny toad</name>
    <dbReference type="NCBI Taxonomy" id="445787"/>
    <lineage>
        <taxon>Eukaryota</taxon>
        <taxon>Metazoa</taxon>
        <taxon>Chordata</taxon>
        <taxon>Craniata</taxon>
        <taxon>Vertebrata</taxon>
        <taxon>Euteleostomi</taxon>
        <taxon>Amphibia</taxon>
        <taxon>Batrachia</taxon>
        <taxon>Anura</taxon>
        <taxon>Pelobatoidea</taxon>
        <taxon>Megophryidae</taxon>
        <taxon>Leptobrachium</taxon>
    </lineage>
</organism>
<dbReference type="Pfam" id="PF23221">
    <property type="entry name" value="HEAT_MROH2B_1st"/>
    <property type="match status" value="1"/>
</dbReference>
<accession>A0A8C5QEL6</accession>
<dbReference type="InterPro" id="IPR048465">
    <property type="entry name" value="Maestro-like_HEAT"/>
</dbReference>
<feature type="domain" description="Maestro-like HEAT-repeats" evidence="3">
    <location>
        <begin position="935"/>
        <end position="1164"/>
    </location>
</feature>
<dbReference type="Gene3D" id="1.25.10.10">
    <property type="entry name" value="Leucine-rich Repeat Variant"/>
    <property type="match status" value="2"/>
</dbReference>
<feature type="region of interest" description="Disordered" evidence="2">
    <location>
        <begin position="1356"/>
        <end position="1390"/>
    </location>
</feature>
<dbReference type="PANTHER" id="PTHR23120:SF0">
    <property type="entry name" value="MAESTRO HEAT-LIKE REPEAT FAMILY MEMBER 1"/>
    <property type="match status" value="1"/>
</dbReference>
<dbReference type="Pfam" id="PF23210">
    <property type="entry name" value="HEAT_Maestro_2"/>
    <property type="match status" value="1"/>
</dbReference>
<evidence type="ECO:0000313" key="7">
    <source>
        <dbReference type="Proteomes" id="UP000694569"/>
    </source>
</evidence>
<dbReference type="Proteomes" id="UP000694569">
    <property type="component" value="Unplaced"/>
</dbReference>
<keyword evidence="1" id="KW-0677">Repeat</keyword>
<sequence length="1390" mass="155550">MAVSNVKRLAFTLMDASTDKEPEVQEQVYNSLCYMGESAPADVLESCDSYLRQHEKLSYMHRTVILRAMETIVKDNLHTLSKQTAKMVILLASNEMTKSKDLVFDWQQAASRVLVAVGRNFINSVMEELLIKFQPGVLPHFFIMQTLANLSVANVFGMVPFLNSILGTMLPMLGMAKQDHMKAVFCVALQHFSESIQEYLANLDKAPDPTVRKDTFSTEIFNAYDVLFNNWLQNRESKVRLAVVEALGPMSHLLPNEKLEEHLPRLIPGIISLYKKNVESFFVTKSLCQILESSVCNDSRSLETQMDSILGALHSQICSSMDASTQVMVRNHNEVLRCFTVLASKYPDHLLNFLLPKLETSNTKVRMGTLLILKQVINSATSYMDTKKPLILVAVKQPLQDGSNRVRRAMVQLISAMAHHGYLEQAGGDVLLEYLIKLCCMTPEMTLKRQNSEPEDVTDENVRRISINTLYLISTTVDRMTSILWPYLLEFVIPIQFSNALTPLCKSLVQLGQKKQEEGVETFLINYNLNANLPSPHGLFARLLVVSAMLELGDGRSAAALRLLNVMQINIHPTVGQCWGHEVPQLLQHLDEDEGKSLTPKDWEVKMLKFLVDTLQAVADDAWICQLAAEMSKQLPNYNGFATEKNFLYRCIGTTLGTCKNRAVVKKQLQELLANARYQEEPEREGLAEAFGLCSVHHLEDTLDKMSEFLKSDLMKKNMGIFNLFKDRSDGELEKIKSSLILCYGYVAIYAPTELLLPRIESDILRNIFLYFHTKVLGIKVESKDLTLKLCLIRSISMIGLAICNSSQASFFNFARKAELVNQLMEFIKSEPADALKTALRHRCLVACTYLVKLEPPLSDANKTELINTSLSSVFSLPAVGTGGKGEFLKETLYQDTLDALKDLLRSLLVWNLTPKGLQEMFQVMTPWIKSTKEHERERVMDVSADLLECYLRKLNVNSVVPFHNQGLLIGGLATRCADSLASTRQRAVDCIYYLLYIQLRYEGFAPDYKDESVEKLQTFRQGLQNPDSGVLFHTCFNIAMIIGKRLPPEQLTSLIFITFEGLSDPDKNCSRAATVMVNSLLKDRGSVLLSKVPEIIVRVHDQLQESQEEHVKKAAIQTVYILATQHVGAVVTSLLSSQVPYDSETCTLWRALSTDPPLTAQVLELLLGKLSGDVPYKECKTSMLSSASGRVATLTPLTATCALQEVLSAPESAPAVLELYPQLFTALLLRISAMVGVQLPKNLGGNKEKKSSGSSSSRTLDPCSSAVEALKFMLIQGGCEEVTLSVEADSGWENMKKEDSHHVGVAALSRRHRADLWKFLTAPGQRNRSRRVKLLEALRTALPVAGLTATKGCLESQDRRKRTVPSQTQRKVTAKTRGNARRNLQKHLD</sequence>
<feature type="domain" description="MROH2B-like HEAT-repeats" evidence="4">
    <location>
        <begin position="254"/>
        <end position="910"/>
    </location>
</feature>
<keyword evidence="7" id="KW-1185">Reference proteome</keyword>
<dbReference type="SUPFAM" id="SSF48371">
    <property type="entry name" value="ARM repeat"/>
    <property type="match status" value="2"/>
</dbReference>
<name>A0A8C5QEL6_9ANUR</name>
<dbReference type="InterPro" id="IPR011989">
    <property type="entry name" value="ARM-like"/>
</dbReference>
<dbReference type="InterPro" id="IPR055408">
    <property type="entry name" value="HEAT_MROH2B-like"/>
</dbReference>